<comment type="caution">
    <text evidence="1">The sequence shown here is derived from an EMBL/GenBank/DDBJ whole genome shotgun (WGS) entry which is preliminary data.</text>
</comment>
<dbReference type="AlphaFoldDB" id="A0A4U8S2X5"/>
<reference evidence="1 2" key="1">
    <citation type="journal article" date="2014" name="Genome Announc.">
        <title>Draft genome sequences of eight enterohepatic helicobacter species isolated from both laboratory and wild rodents.</title>
        <authorList>
            <person name="Sheh A."/>
            <person name="Shen Z."/>
            <person name="Fox J.G."/>
        </authorList>
    </citation>
    <scope>NUCLEOTIDE SEQUENCE [LARGE SCALE GENOMIC DNA]</scope>
    <source>
        <strain evidence="1 2">ATCC 700114</strain>
    </source>
</reference>
<accession>A0A4U8S2X5</accession>
<dbReference type="OrthoDB" id="4094941at1224"/>
<evidence type="ECO:0000313" key="2">
    <source>
        <dbReference type="Proteomes" id="UP000029878"/>
    </source>
</evidence>
<gene>
    <name evidence="1" type="ORF">LS81_009935</name>
</gene>
<dbReference type="EMBL" id="JRPL02000040">
    <property type="protein sequence ID" value="TLD80021.1"/>
    <property type="molecule type" value="Genomic_DNA"/>
</dbReference>
<dbReference type="RefSeq" id="WP_034344568.1">
    <property type="nucleotide sequence ID" value="NZ_FZNG01000058.1"/>
</dbReference>
<sequence length="349" mass="41392">MDYIEKLSTQKKIDSKKRAKILELCKDKQNYQILSIEQYKQELLEDYECKLKHKSLKEQIERLCKYDFCDTIDFRYIAMYNIIKDGYTQKNVEFLDDVLYTESIKHSFGRGELKWEEILGANNFALFPKVYPLKYMQNCTPYLSSFYLTRAMIFYNDFTHKNKALEELTRNLNVKSNSKTYKDECALYIAMINKDFEAISLGLDLLCKNAKKSKEYGTDIFKTSMDFKALALWNLMRYAWGDEAYKIDLPKEENFPLALHLYQKERNYALGKPCIHFEPPLDLCNLFLEIDLPIMIYGEEEYGRKTCYELDERASENLVIEKVYEQAKAKNIKVYNDHKGKLTLQIQKD</sequence>
<proteinExistence type="predicted"/>
<name>A0A4U8S2X5_9HELI</name>
<organism evidence="1 2">
    <name type="scientific">Helicobacter trogontum</name>
    <dbReference type="NCBI Taxonomy" id="50960"/>
    <lineage>
        <taxon>Bacteria</taxon>
        <taxon>Pseudomonadati</taxon>
        <taxon>Campylobacterota</taxon>
        <taxon>Epsilonproteobacteria</taxon>
        <taxon>Campylobacterales</taxon>
        <taxon>Helicobacteraceae</taxon>
        <taxon>Helicobacter</taxon>
    </lineage>
</organism>
<dbReference type="Proteomes" id="UP000029878">
    <property type="component" value="Unassembled WGS sequence"/>
</dbReference>
<evidence type="ECO:0000313" key="1">
    <source>
        <dbReference type="EMBL" id="TLD80021.1"/>
    </source>
</evidence>
<protein>
    <submittedName>
        <fullName evidence="1">Uncharacterized protein</fullName>
    </submittedName>
</protein>